<dbReference type="GO" id="GO:0003351">
    <property type="term" value="P:epithelial cilium movement involved in extracellular fluid movement"/>
    <property type="evidence" value="ECO:0007669"/>
    <property type="project" value="TreeGrafter"/>
</dbReference>
<dbReference type="Pfam" id="PF15867">
    <property type="entry name" value="Dynein_attach_N"/>
    <property type="match status" value="1"/>
</dbReference>
<reference evidence="2 3" key="1">
    <citation type="journal article" date="2018" name="Nat. Ecol. Evol.">
        <title>Shark genomes provide insights into elasmobranch evolution and the origin of vertebrates.</title>
        <authorList>
            <person name="Hara Y"/>
            <person name="Yamaguchi K"/>
            <person name="Onimaru K"/>
            <person name="Kadota M"/>
            <person name="Koyanagi M"/>
            <person name="Keeley SD"/>
            <person name="Tatsumi K"/>
            <person name="Tanaka K"/>
            <person name="Motone F"/>
            <person name="Kageyama Y"/>
            <person name="Nozu R"/>
            <person name="Adachi N"/>
            <person name="Nishimura O"/>
            <person name="Nakagawa R"/>
            <person name="Tanegashima C"/>
            <person name="Kiyatake I"/>
            <person name="Matsumoto R"/>
            <person name="Murakumo K"/>
            <person name="Nishida K"/>
            <person name="Terakita A"/>
            <person name="Kuratani S"/>
            <person name="Sato K"/>
            <person name="Hyodo S Kuraku.S."/>
        </authorList>
    </citation>
    <scope>NUCLEOTIDE SEQUENCE [LARGE SCALE GENOMIC DNA]</scope>
</reference>
<organism evidence="2 3">
    <name type="scientific">Scyliorhinus torazame</name>
    <name type="common">Cloudy catshark</name>
    <name type="synonym">Catulus torazame</name>
    <dbReference type="NCBI Taxonomy" id="75743"/>
    <lineage>
        <taxon>Eukaryota</taxon>
        <taxon>Metazoa</taxon>
        <taxon>Chordata</taxon>
        <taxon>Craniata</taxon>
        <taxon>Vertebrata</taxon>
        <taxon>Chondrichthyes</taxon>
        <taxon>Elasmobranchii</taxon>
        <taxon>Galeomorphii</taxon>
        <taxon>Galeoidea</taxon>
        <taxon>Carcharhiniformes</taxon>
        <taxon>Scyliorhinidae</taxon>
        <taxon>Scyliorhinus</taxon>
    </lineage>
</organism>
<sequence length="53" mass="6326">RQSLQMAESETLDFKALESELQTALFLDEKYKRENDAKFRAIHQKVGSYEEFR</sequence>
<comment type="caution">
    <text evidence="2">The sequence shown here is derived from an EMBL/GenBank/DDBJ whole genome shotgun (WGS) entry which is preliminary data.</text>
</comment>
<dbReference type="GO" id="GO:0005576">
    <property type="term" value="C:extracellular region"/>
    <property type="evidence" value="ECO:0007669"/>
    <property type="project" value="GOC"/>
</dbReference>
<keyword evidence="3" id="KW-1185">Reference proteome</keyword>
<evidence type="ECO:0000259" key="1">
    <source>
        <dbReference type="Pfam" id="PF15867"/>
    </source>
</evidence>
<dbReference type="GO" id="GO:0036159">
    <property type="term" value="P:inner dynein arm assembly"/>
    <property type="evidence" value="ECO:0007669"/>
    <property type="project" value="TreeGrafter"/>
</dbReference>
<evidence type="ECO:0000313" key="2">
    <source>
        <dbReference type="EMBL" id="GCB82846.1"/>
    </source>
</evidence>
<dbReference type="EMBL" id="BFAA01029928">
    <property type="protein sequence ID" value="GCB82846.1"/>
    <property type="molecule type" value="Genomic_DNA"/>
</dbReference>
<dbReference type="GO" id="GO:0007368">
    <property type="term" value="P:determination of left/right symmetry"/>
    <property type="evidence" value="ECO:0007669"/>
    <property type="project" value="TreeGrafter"/>
</dbReference>
<dbReference type="PANTHER" id="PTHR28572">
    <property type="entry name" value="COILED-COIL DOMAIN-CONTAINING PROTEIN 103"/>
    <property type="match status" value="1"/>
</dbReference>
<feature type="non-terminal residue" evidence="2">
    <location>
        <position position="1"/>
    </location>
</feature>
<dbReference type="PANTHER" id="PTHR28572:SF1">
    <property type="entry name" value="COILED-COIL DOMAIN-CONTAINING PROTEIN 103"/>
    <property type="match status" value="1"/>
</dbReference>
<dbReference type="InterPro" id="IPR031733">
    <property type="entry name" value="Dynein_attach_N"/>
</dbReference>
<gene>
    <name evidence="2" type="ORF">scyTo_0023490</name>
</gene>
<dbReference type="STRING" id="75743.A0A401QBW8"/>
<dbReference type="GO" id="GO:0036157">
    <property type="term" value="C:outer dynein arm"/>
    <property type="evidence" value="ECO:0007669"/>
    <property type="project" value="InterPro"/>
</dbReference>
<accession>A0A401QBW8</accession>
<feature type="domain" description="Dynein attachment factor N-terminal" evidence="1">
    <location>
        <begin position="12"/>
        <end position="53"/>
    </location>
</feature>
<dbReference type="Proteomes" id="UP000288216">
    <property type="component" value="Unassembled WGS sequence"/>
</dbReference>
<dbReference type="OrthoDB" id="447931at2759"/>
<protein>
    <recommendedName>
        <fullName evidence="1">Dynein attachment factor N-terminal domain-containing protein</fullName>
    </recommendedName>
</protein>
<name>A0A401QBW8_SCYTO</name>
<proteinExistence type="predicted"/>
<evidence type="ECO:0000313" key="3">
    <source>
        <dbReference type="Proteomes" id="UP000288216"/>
    </source>
</evidence>
<dbReference type="InterPro" id="IPR042422">
    <property type="entry name" value="CC103"/>
</dbReference>
<dbReference type="AlphaFoldDB" id="A0A401QBW8"/>